<dbReference type="GO" id="GO:0008658">
    <property type="term" value="F:penicillin binding"/>
    <property type="evidence" value="ECO:0007669"/>
    <property type="project" value="InterPro"/>
</dbReference>
<keyword evidence="5" id="KW-0121">Carboxypeptidase</keyword>
<evidence type="ECO:0000256" key="2">
    <source>
        <dbReference type="ARBA" id="ARBA00004236"/>
    </source>
</evidence>
<feature type="transmembrane region" description="Helical" evidence="15">
    <location>
        <begin position="34"/>
        <end position="55"/>
    </location>
</feature>
<dbReference type="GO" id="GO:0071972">
    <property type="term" value="F:peptidoglycan L,D-transpeptidase activity"/>
    <property type="evidence" value="ECO:0007669"/>
    <property type="project" value="TreeGrafter"/>
</dbReference>
<reference evidence="18" key="1">
    <citation type="journal article" date="2020" name="mSystems">
        <title>Genome- and Community-Level Interaction Insights into Carbon Utilization and Element Cycling Functions of Hydrothermarchaeota in Hydrothermal Sediment.</title>
        <authorList>
            <person name="Zhou Z."/>
            <person name="Liu Y."/>
            <person name="Xu W."/>
            <person name="Pan J."/>
            <person name="Luo Z.H."/>
            <person name="Li M."/>
        </authorList>
    </citation>
    <scope>NUCLEOTIDE SEQUENCE [LARGE SCALE GENOMIC DNA]</scope>
    <source>
        <strain evidence="18">SpSt-897</strain>
    </source>
</reference>
<dbReference type="GO" id="GO:0071555">
    <property type="term" value="P:cell wall organization"/>
    <property type="evidence" value="ECO:0007669"/>
    <property type="project" value="UniProtKB-KW"/>
</dbReference>
<evidence type="ECO:0000256" key="15">
    <source>
        <dbReference type="SAM" id="Phobius"/>
    </source>
</evidence>
<dbReference type="InterPro" id="IPR001460">
    <property type="entry name" value="PCN-bd_Tpept"/>
</dbReference>
<dbReference type="InterPro" id="IPR050515">
    <property type="entry name" value="Beta-lactam/transpept"/>
</dbReference>
<proteinExistence type="predicted"/>
<keyword evidence="4" id="KW-0997">Cell inner membrane</keyword>
<feature type="region of interest" description="Disordered" evidence="14">
    <location>
        <begin position="1"/>
        <end position="23"/>
    </location>
</feature>
<keyword evidence="11 15" id="KW-1133">Transmembrane helix</keyword>
<dbReference type="InterPro" id="IPR012338">
    <property type="entry name" value="Beta-lactam/transpept-like"/>
</dbReference>
<evidence type="ECO:0000256" key="1">
    <source>
        <dbReference type="ARBA" id="ARBA00004167"/>
    </source>
</evidence>
<evidence type="ECO:0000256" key="13">
    <source>
        <dbReference type="ARBA" id="ARBA00023316"/>
    </source>
</evidence>
<feature type="domain" description="Penicillin-binding protein dimerisation" evidence="17">
    <location>
        <begin position="78"/>
        <end position="248"/>
    </location>
</feature>
<dbReference type="FunFam" id="3.40.710.10:FF:000024">
    <property type="entry name" value="Penicillin-binding protein 2"/>
    <property type="match status" value="1"/>
</dbReference>
<name>A0A7C3Z4J3_9BACT</name>
<dbReference type="NCBIfam" id="TIGR03423">
    <property type="entry name" value="pbp2_mrdA"/>
    <property type="match status" value="1"/>
</dbReference>
<comment type="caution">
    <text evidence="18">The sequence shown here is derived from an EMBL/GenBank/DDBJ whole genome shotgun (WGS) entry which is preliminary data.</text>
</comment>
<keyword evidence="3" id="KW-1003">Cell membrane</keyword>
<dbReference type="InterPro" id="IPR005311">
    <property type="entry name" value="PBP_dimer"/>
</dbReference>
<gene>
    <name evidence="18" type="primary">mrdA</name>
    <name evidence="18" type="ORF">ENW96_13075</name>
</gene>
<keyword evidence="12 15" id="KW-0472">Membrane</keyword>
<dbReference type="AlphaFoldDB" id="A0A7C3Z4J3"/>
<dbReference type="Pfam" id="PF03717">
    <property type="entry name" value="PBP_dimer"/>
    <property type="match status" value="1"/>
</dbReference>
<accession>A0A7C3Z4J3</accession>
<dbReference type="Pfam" id="PF00905">
    <property type="entry name" value="Transpeptidase"/>
    <property type="match status" value="1"/>
</dbReference>
<evidence type="ECO:0000256" key="6">
    <source>
        <dbReference type="ARBA" id="ARBA00022670"/>
    </source>
</evidence>
<evidence type="ECO:0000256" key="7">
    <source>
        <dbReference type="ARBA" id="ARBA00022692"/>
    </source>
</evidence>
<dbReference type="SUPFAM" id="SSF56519">
    <property type="entry name" value="Penicillin binding protein dimerisation domain"/>
    <property type="match status" value="1"/>
</dbReference>
<dbReference type="Gene3D" id="3.90.1310.10">
    <property type="entry name" value="Penicillin-binding protein 2a (Domain 2)"/>
    <property type="match status" value="1"/>
</dbReference>
<dbReference type="GO" id="GO:0009002">
    <property type="term" value="F:serine-type D-Ala-D-Ala carboxypeptidase activity"/>
    <property type="evidence" value="ECO:0007669"/>
    <property type="project" value="InterPro"/>
</dbReference>
<evidence type="ECO:0000259" key="17">
    <source>
        <dbReference type="Pfam" id="PF03717"/>
    </source>
</evidence>
<keyword evidence="10" id="KW-0573">Peptidoglycan synthesis</keyword>
<dbReference type="InterPro" id="IPR017790">
    <property type="entry name" value="Penicillin-binding_protein_2"/>
</dbReference>
<keyword evidence="7 15" id="KW-0812">Transmembrane</keyword>
<sequence>MKLFEPTPSLEYPYQEEPLGDQMTPEELERSRRLLARVAPILLLLFGLLVLRLWYLQLIKGEYLQKRSEYNRIRVQEIPPWRGMILDRDGNILVGNRHSFNLMASLEDIPDPDLLARRLGSLLHLDANFLVTQIDKARRAGLTQVRLKSQLSWEEMALVETYKAELPGVAIMIASKREYHQPALASHLLGYLGEITEAQLKSGRYPGYKMGDYLGRSGIEAAWEDVLRGQQGSRRIEVDAFGRELGELDQTPSLPGANVYLTIDTRLQQEAENLLEGKVGAIVALNPQNGKILAMASSPTFSQDIFDRGVSAQEWQKLLEDKNHPLLNRTIKGQYPPGSTFKIVMAVAGLEEKVITPQTYIHCRGSLRVGNHEFSCWRKRGHGSLNLHQALVQSCDVYFYEVGRRLGIERIAKWCKRFGLGSPSGLKLGGELPGLVGGPAWKRTRFKAPWTEGDTVNLAIGQGYNLTTPLQVARMAATLANGGTLFQPQLVEKVETPAGEVLYRFQPKVQGNLGADPANLEMVRQALVAVVRNGTGKRAYLGNVDVAGKTGTSQVVSVEKEKAGKTVHKFQNHAWFVAYAPADDPQVVVSVIVEHGGGGGEVAAPLARRFLASYFANTRIARNR</sequence>
<keyword evidence="9" id="KW-0133">Cell shape</keyword>
<dbReference type="PANTHER" id="PTHR30627">
    <property type="entry name" value="PEPTIDOGLYCAN D,D-TRANSPEPTIDASE"/>
    <property type="match status" value="1"/>
</dbReference>
<evidence type="ECO:0000256" key="14">
    <source>
        <dbReference type="SAM" id="MobiDB-lite"/>
    </source>
</evidence>
<dbReference type="GO" id="GO:0009252">
    <property type="term" value="P:peptidoglycan biosynthetic process"/>
    <property type="evidence" value="ECO:0007669"/>
    <property type="project" value="UniProtKB-KW"/>
</dbReference>
<dbReference type="SUPFAM" id="SSF56601">
    <property type="entry name" value="beta-lactamase/transpeptidase-like"/>
    <property type="match status" value="1"/>
</dbReference>
<dbReference type="InterPro" id="IPR036138">
    <property type="entry name" value="PBP_dimer_sf"/>
</dbReference>
<dbReference type="PANTHER" id="PTHR30627:SF2">
    <property type="entry name" value="PEPTIDOGLYCAN D,D-TRANSPEPTIDASE MRDA"/>
    <property type="match status" value="1"/>
</dbReference>
<evidence type="ECO:0000256" key="12">
    <source>
        <dbReference type="ARBA" id="ARBA00023136"/>
    </source>
</evidence>
<evidence type="ECO:0000256" key="4">
    <source>
        <dbReference type="ARBA" id="ARBA00022519"/>
    </source>
</evidence>
<protein>
    <submittedName>
        <fullName evidence="18">Penicillin-binding protein 2</fullName>
    </submittedName>
</protein>
<evidence type="ECO:0000256" key="3">
    <source>
        <dbReference type="ARBA" id="ARBA00022475"/>
    </source>
</evidence>
<keyword evidence="6" id="KW-0645">Protease</keyword>
<keyword evidence="8" id="KW-0378">Hydrolase</keyword>
<feature type="domain" description="Penicillin-binding protein transpeptidase" evidence="16">
    <location>
        <begin position="280"/>
        <end position="611"/>
    </location>
</feature>
<dbReference type="GO" id="GO:0005886">
    <property type="term" value="C:plasma membrane"/>
    <property type="evidence" value="ECO:0007669"/>
    <property type="project" value="UniProtKB-SubCell"/>
</dbReference>
<dbReference type="Gene3D" id="3.40.710.10">
    <property type="entry name" value="DD-peptidase/beta-lactamase superfamily"/>
    <property type="match status" value="1"/>
</dbReference>
<evidence type="ECO:0000256" key="10">
    <source>
        <dbReference type="ARBA" id="ARBA00022984"/>
    </source>
</evidence>
<keyword evidence="13" id="KW-0961">Cell wall biogenesis/degradation</keyword>
<dbReference type="EMBL" id="DTMF01000312">
    <property type="protein sequence ID" value="HGF35288.1"/>
    <property type="molecule type" value="Genomic_DNA"/>
</dbReference>
<dbReference type="GO" id="GO:0006508">
    <property type="term" value="P:proteolysis"/>
    <property type="evidence" value="ECO:0007669"/>
    <property type="project" value="UniProtKB-KW"/>
</dbReference>
<evidence type="ECO:0000256" key="11">
    <source>
        <dbReference type="ARBA" id="ARBA00022989"/>
    </source>
</evidence>
<evidence type="ECO:0000259" key="16">
    <source>
        <dbReference type="Pfam" id="PF00905"/>
    </source>
</evidence>
<comment type="subcellular location">
    <subcellularLocation>
        <location evidence="2">Cell membrane</location>
    </subcellularLocation>
    <subcellularLocation>
        <location evidence="1">Membrane</location>
        <topology evidence="1">Single-pass membrane protein</topology>
    </subcellularLocation>
</comment>
<evidence type="ECO:0000256" key="5">
    <source>
        <dbReference type="ARBA" id="ARBA00022645"/>
    </source>
</evidence>
<organism evidence="18">
    <name type="scientific">Desulfobacca acetoxidans</name>
    <dbReference type="NCBI Taxonomy" id="60893"/>
    <lineage>
        <taxon>Bacteria</taxon>
        <taxon>Pseudomonadati</taxon>
        <taxon>Thermodesulfobacteriota</taxon>
        <taxon>Desulfobaccia</taxon>
        <taxon>Desulfobaccales</taxon>
        <taxon>Desulfobaccaceae</taxon>
        <taxon>Desulfobacca</taxon>
    </lineage>
</organism>
<evidence type="ECO:0000256" key="8">
    <source>
        <dbReference type="ARBA" id="ARBA00022801"/>
    </source>
</evidence>
<evidence type="ECO:0000256" key="9">
    <source>
        <dbReference type="ARBA" id="ARBA00022960"/>
    </source>
</evidence>
<evidence type="ECO:0000313" key="18">
    <source>
        <dbReference type="EMBL" id="HGF35288.1"/>
    </source>
</evidence>
<dbReference type="GO" id="GO:0008360">
    <property type="term" value="P:regulation of cell shape"/>
    <property type="evidence" value="ECO:0007669"/>
    <property type="project" value="UniProtKB-KW"/>
</dbReference>